<keyword evidence="2" id="KW-0805">Transcription regulation</keyword>
<protein>
    <recommendedName>
        <fullName evidence="8">AP2/ERF domain-containing protein</fullName>
    </recommendedName>
</protein>
<dbReference type="PANTHER" id="PTHR31985">
    <property type="entry name" value="ETHYLENE-RESPONSIVE TRANSCRIPTION FACTOR ERF042-RELATED"/>
    <property type="match status" value="1"/>
</dbReference>
<accession>A0A9D4UB69</accession>
<keyword evidence="4" id="KW-0010">Activator</keyword>
<name>A0A9D4UB69_ADICA</name>
<dbReference type="SUPFAM" id="SSF54171">
    <property type="entry name" value="DNA-binding domain"/>
    <property type="match status" value="1"/>
</dbReference>
<dbReference type="InterPro" id="IPR016177">
    <property type="entry name" value="DNA-bd_dom_sf"/>
</dbReference>
<reference evidence="9" key="1">
    <citation type="submission" date="2021-01" db="EMBL/GenBank/DDBJ databases">
        <title>Adiantum capillus-veneris genome.</title>
        <authorList>
            <person name="Fang Y."/>
            <person name="Liao Q."/>
        </authorList>
    </citation>
    <scope>NUCLEOTIDE SEQUENCE</scope>
    <source>
        <strain evidence="9">H3</strain>
        <tissue evidence="9">Leaf</tissue>
    </source>
</reference>
<dbReference type="SMART" id="SM00380">
    <property type="entry name" value="AP2"/>
    <property type="match status" value="1"/>
</dbReference>
<evidence type="ECO:0000259" key="8">
    <source>
        <dbReference type="PROSITE" id="PS51032"/>
    </source>
</evidence>
<evidence type="ECO:0000256" key="2">
    <source>
        <dbReference type="ARBA" id="ARBA00023015"/>
    </source>
</evidence>
<evidence type="ECO:0000313" key="9">
    <source>
        <dbReference type="EMBL" id="KAI5064407.1"/>
    </source>
</evidence>
<dbReference type="OrthoDB" id="1932364at2759"/>
<dbReference type="Gene3D" id="3.30.730.10">
    <property type="entry name" value="AP2/ERF domain"/>
    <property type="match status" value="1"/>
</dbReference>
<evidence type="ECO:0000256" key="4">
    <source>
        <dbReference type="ARBA" id="ARBA00023159"/>
    </source>
</evidence>
<dbReference type="GO" id="GO:0003700">
    <property type="term" value="F:DNA-binding transcription factor activity"/>
    <property type="evidence" value="ECO:0007669"/>
    <property type="project" value="InterPro"/>
</dbReference>
<comment type="subcellular location">
    <subcellularLocation>
        <location evidence="1">Nucleus</location>
    </subcellularLocation>
</comment>
<keyword evidence="3" id="KW-0238">DNA-binding</keyword>
<proteinExistence type="inferred from homology"/>
<dbReference type="Pfam" id="PF00847">
    <property type="entry name" value="AP2"/>
    <property type="match status" value="1"/>
</dbReference>
<evidence type="ECO:0000313" key="10">
    <source>
        <dbReference type="Proteomes" id="UP000886520"/>
    </source>
</evidence>
<comment type="similarity">
    <text evidence="7">Belongs to the AP2/ERF transcription factor family. ERF subfamily.</text>
</comment>
<dbReference type="GO" id="GO:0003677">
    <property type="term" value="F:DNA binding"/>
    <property type="evidence" value="ECO:0007669"/>
    <property type="project" value="UniProtKB-KW"/>
</dbReference>
<evidence type="ECO:0000256" key="6">
    <source>
        <dbReference type="ARBA" id="ARBA00023242"/>
    </source>
</evidence>
<keyword evidence="5" id="KW-0804">Transcription</keyword>
<dbReference type="PROSITE" id="PS51032">
    <property type="entry name" value="AP2_ERF"/>
    <property type="match status" value="1"/>
</dbReference>
<keyword evidence="6" id="KW-0539">Nucleus</keyword>
<dbReference type="CDD" id="cd00018">
    <property type="entry name" value="AP2"/>
    <property type="match status" value="1"/>
</dbReference>
<dbReference type="InterPro" id="IPR036955">
    <property type="entry name" value="AP2/ERF_dom_sf"/>
</dbReference>
<evidence type="ECO:0000256" key="7">
    <source>
        <dbReference type="ARBA" id="ARBA00024343"/>
    </source>
</evidence>
<dbReference type="GO" id="GO:0005634">
    <property type="term" value="C:nucleus"/>
    <property type="evidence" value="ECO:0007669"/>
    <property type="project" value="UniProtKB-SubCell"/>
</dbReference>
<evidence type="ECO:0000256" key="1">
    <source>
        <dbReference type="ARBA" id="ARBA00004123"/>
    </source>
</evidence>
<dbReference type="AlphaFoldDB" id="A0A9D4UB69"/>
<feature type="domain" description="AP2/ERF" evidence="8">
    <location>
        <begin position="38"/>
        <end position="95"/>
    </location>
</feature>
<dbReference type="PRINTS" id="PR00367">
    <property type="entry name" value="ETHRSPELEMNT"/>
</dbReference>
<organism evidence="9 10">
    <name type="scientific">Adiantum capillus-veneris</name>
    <name type="common">Maidenhair fern</name>
    <dbReference type="NCBI Taxonomy" id="13818"/>
    <lineage>
        <taxon>Eukaryota</taxon>
        <taxon>Viridiplantae</taxon>
        <taxon>Streptophyta</taxon>
        <taxon>Embryophyta</taxon>
        <taxon>Tracheophyta</taxon>
        <taxon>Polypodiopsida</taxon>
        <taxon>Polypodiidae</taxon>
        <taxon>Polypodiales</taxon>
        <taxon>Pteridineae</taxon>
        <taxon>Pteridaceae</taxon>
        <taxon>Vittarioideae</taxon>
        <taxon>Adiantum</taxon>
    </lineage>
</organism>
<sequence length="387" mass="42469">MPQNTVLQYHQDSVLIRKKRVSKIVAHEGRIIQGSHPVYRGVRKRRWGKWVSEIREPKKQSRIWLGSFSTPEMAARAYDVAALCLKGDAALLNFPHLADSLPYPITLDPRDIQRAASAAALAFNEQQASALLFQGSAPCAPGQLCMDIIDGALLVDGDHDLYMQGGSESSRLSAFIGSQKRRIIKSEHQDTETDNTARVLKVAAGGGKASMSSMVQAARAMPELLGMNGDVDNHSNSTESCSSGEDEVEQYWPHGMILRSAATSSSANTSMILQDEPKMQISEMMRSMLLYDEELLYNSSLMSGGAVLLKEMALAMRVSPPPPLMQDSCDSSNHNFISCSSTSCTYNLCMENAVPDADFYPFQLAGQSVAPQPQETMDSWVLPLWDN</sequence>
<dbReference type="InterPro" id="IPR051032">
    <property type="entry name" value="AP2/ERF_TF_ERF_subfamily"/>
</dbReference>
<dbReference type="EMBL" id="JABFUD020000020">
    <property type="protein sequence ID" value="KAI5064407.1"/>
    <property type="molecule type" value="Genomic_DNA"/>
</dbReference>
<comment type="caution">
    <text evidence="9">The sequence shown here is derived from an EMBL/GenBank/DDBJ whole genome shotgun (WGS) entry which is preliminary data.</text>
</comment>
<dbReference type="FunFam" id="3.30.730.10:FF:000001">
    <property type="entry name" value="Ethylene-responsive transcription factor 2"/>
    <property type="match status" value="1"/>
</dbReference>
<dbReference type="Proteomes" id="UP000886520">
    <property type="component" value="Chromosome 20"/>
</dbReference>
<dbReference type="InterPro" id="IPR001471">
    <property type="entry name" value="AP2/ERF_dom"/>
</dbReference>
<gene>
    <name evidence="9" type="ORF">GOP47_0021077</name>
</gene>
<keyword evidence="10" id="KW-1185">Reference proteome</keyword>
<dbReference type="PANTHER" id="PTHR31985:SF292">
    <property type="entry name" value="AP2_ERF DOMAIN-CONTAINING PROTEIN"/>
    <property type="match status" value="1"/>
</dbReference>
<evidence type="ECO:0000256" key="5">
    <source>
        <dbReference type="ARBA" id="ARBA00023163"/>
    </source>
</evidence>
<evidence type="ECO:0000256" key="3">
    <source>
        <dbReference type="ARBA" id="ARBA00023125"/>
    </source>
</evidence>